<dbReference type="EMBL" id="JBDXSU010000006">
    <property type="protein sequence ID" value="MFB5190634.1"/>
    <property type="molecule type" value="Genomic_DNA"/>
</dbReference>
<dbReference type="Pfam" id="PF00528">
    <property type="entry name" value="BPD_transp_1"/>
    <property type="match status" value="1"/>
</dbReference>
<feature type="transmembrane region" description="Helical" evidence="7">
    <location>
        <begin position="279"/>
        <end position="300"/>
    </location>
</feature>
<feature type="transmembrane region" description="Helical" evidence="7">
    <location>
        <begin position="86"/>
        <end position="109"/>
    </location>
</feature>
<evidence type="ECO:0000313" key="10">
    <source>
        <dbReference type="Proteomes" id="UP001579974"/>
    </source>
</evidence>
<organism evidence="9 10">
    <name type="scientific">Alicyclobacillus fastidiosus</name>
    <dbReference type="NCBI Taxonomy" id="392011"/>
    <lineage>
        <taxon>Bacteria</taxon>
        <taxon>Bacillati</taxon>
        <taxon>Bacillota</taxon>
        <taxon>Bacilli</taxon>
        <taxon>Bacillales</taxon>
        <taxon>Alicyclobacillaceae</taxon>
        <taxon>Alicyclobacillus</taxon>
    </lineage>
</organism>
<feature type="transmembrane region" description="Helical" evidence="7">
    <location>
        <begin position="218"/>
        <end position="240"/>
    </location>
</feature>
<evidence type="ECO:0000313" key="9">
    <source>
        <dbReference type="EMBL" id="MFB5190634.1"/>
    </source>
</evidence>
<dbReference type="PROSITE" id="PS50928">
    <property type="entry name" value="ABC_TM1"/>
    <property type="match status" value="1"/>
</dbReference>
<protein>
    <submittedName>
        <fullName evidence="9">Sugar ABC transporter permease</fullName>
    </submittedName>
</protein>
<keyword evidence="5 7" id="KW-1133">Transmembrane helix</keyword>
<accession>A0ABV5AEG9</accession>
<dbReference type="RefSeq" id="WP_275474752.1">
    <property type="nucleotide sequence ID" value="NZ_CP162940.1"/>
</dbReference>
<dbReference type="InterPro" id="IPR035906">
    <property type="entry name" value="MetI-like_sf"/>
</dbReference>
<dbReference type="PANTHER" id="PTHR43005">
    <property type="entry name" value="BLR7065 PROTEIN"/>
    <property type="match status" value="1"/>
</dbReference>
<dbReference type="Proteomes" id="UP001579974">
    <property type="component" value="Unassembled WGS sequence"/>
</dbReference>
<dbReference type="CDD" id="cd06261">
    <property type="entry name" value="TM_PBP2"/>
    <property type="match status" value="1"/>
</dbReference>
<gene>
    <name evidence="9" type="ORF">KKP3000_004105</name>
</gene>
<comment type="subcellular location">
    <subcellularLocation>
        <location evidence="1 7">Cell membrane</location>
        <topology evidence="1 7">Multi-pass membrane protein</topology>
    </subcellularLocation>
</comment>
<dbReference type="SUPFAM" id="SSF161098">
    <property type="entry name" value="MetI-like"/>
    <property type="match status" value="1"/>
</dbReference>
<keyword evidence="4 7" id="KW-0812">Transmembrane</keyword>
<keyword evidence="10" id="KW-1185">Reference proteome</keyword>
<keyword evidence="2 7" id="KW-0813">Transport</keyword>
<comment type="similarity">
    <text evidence="7">Belongs to the binding-protein-dependent transport system permease family.</text>
</comment>
<evidence type="ECO:0000256" key="5">
    <source>
        <dbReference type="ARBA" id="ARBA00022989"/>
    </source>
</evidence>
<sequence length="306" mass="33548">MVTDISRGGPIAKSKSTRLRWGLIATAVIMILPSLIILAVVDIWPMISGILLSLRGGNLLQPGNLVGLKNYETLFTTTEFWQSLEFTMIFAVASVFGSYLLGLPLALLLRGKVFGRGVFRILLLLPWIVPLVVSIVSWDWIVGDPSGLLSKILMWMGLHPMYPLSYAGSARVLVCVVKVWTSYPFMFMTCLAALEGIDSTLYEAASIDGASKFQQFRYITIPQIKGISIIAWILMAIWSVNDFGTPWLLTQGGPVNATEILPVLAYKDAFVNQNVGQGAAIAVISLILLMALAALLLRLMNRVNDD</sequence>
<keyword evidence="3" id="KW-1003">Cell membrane</keyword>
<evidence type="ECO:0000256" key="7">
    <source>
        <dbReference type="RuleBase" id="RU363032"/>
    </source>
</evidence>
<proteinExistence type="inferred from homology"/>
<keyword evidence="6 7" id="KW-0472">Membrane</keyword>
<evidence type="ECO:0000256" key="2">
    <source>
        <dbReference type="ARBA" id="ARBA00022448"/>
    </source>
</evidence>
<evidence type="ECO:0000256" key="4">
    <source>
        <dbReference type="ARBA" id="ARBA00022692"/>
    </source>
</evidence>
<dbReference type="PANTHER" id="PTHR43005:SF1">
    <property type="entry name" value="SPERMIDINE_PUTRESCINE TRANSPORT SYSTEM PERMEASE PROTEIN"/>
    <property type="match status" value="1"/>
</dbReference>
<evidence type="ECO:0000256" key="1">
    <source>
        <dbReference type="ARBA" id="ARBA00004651"/>
    </source>
</evidence>
<dbReference type="InterPro" id="IPR000515">
    <property type="entry name" value="MetI-like"/>
</dbReference>
<feature type="transmembrane region" description="Helical" evidence="7">
    <location>
        <begin position="161"/>
        <end position="180"/>
    </location>
</feature>
<evidence type="ECO:0000256" key="6">
    <source>
        <dbReference type="ARBA" id="ARBA00023136"/>
    </source>
</evidence>
<evidence type="ECO:0000256" key="3">
    <source>
        <dbReference type="ARBA" id="ARBA00022475"/>
    </source>
</evidence>
<feature type="transmembrane region" description="Helical" evidence="7">
    <location>
        <begin position="121"/>
        <end position="141"/>
    </location>
</feature>
<name>A0ABV5AEG9_9BACL</name>
<reference evidence="9 10" key="1">
    <citation type="journal article" date="2024" name="Int. J. Mol. Sci.">
        <title>Exploration of Alicyclobacillus spp. Genome in Search of Antibiotic Resistance.</title>
        <authorList>
            <person name="Bucka-Kolendo J."/>
            <person name="Kiousi D.E."/>
            <person name="Dekowska A."/>
            <person name="Mikolajczuk-Szczyrba A."/>
            <person name="Karadedos D.M."/>
            <person name="Michael P."/>
            <person name="Galanis A."/>
            <person name="Sokolowska B."/>
        </authorList>
    </citation>
    <scope>NUCLEOTIDE SEQUENCE [LARGE SCALE GENOMIC DNA]</scope>
    <source>
        <strain evidence="9 10">KKP 3000</strain>
    </source>
</reference>
<dbReference type="Gene3D" id="1.10.3720.10">
    <property type="entry name" value="MetI-like"/>
    <property type="match status" value="1"/>
</dbReference>
<comment type="caution">
    <text evidence="9">The sequence shown here is derived from an EMBL/GenBank/DDBJ whole genome shotgun (WGS) entry which is preliminary data.</text>
</comment>
<feature type="transmembrane region" description="Helical" evidence="7">
    <location>
        <begin position="21"/>
        <end position="47"/>
    </location>
</feature>
<feature type="domain" description="ABC transmembrane type-1" evidence="8">
    <location>
        <begin position="84"/>
        <end position="296"/>
    </location>
</feature>
<evidence type="ECO:0000259" key="8">
    <source>
        <dbReference type="PROSITE" id="PS50928"/>
    </source>
</evidence>